<reference evidence="2 3" key="1">
    <citation type="submission" date="2020-06" db="EMBL/GenBank/DDBJ databases">
        <title>Transcriptomic and genomic resources for Thalictrum thalictroides and T. hernandezii: Facilitating candidate gene discovery in an emerging model plant lineage.</title>
        <authorList>
            <person name="Arias T."/>
            <person name="Riano-Pachon D.M."/>
            <person name="Di Stilio V.S."/>
        </authorList>
    </citation>
    <scope>NUCLEOTIDE SEQUENCE [LARGE SCALE GENOMIC DNA]</scope>
    <source>
        <strain evidence="3">cv. WT478/WT964</strain>
        <tissue evidence="2">Leaves</tissue>
    </source>
</reference>
<dbReference type="OrthoDB" id="1738534at2759"/>
<feature type="non-terminal residue" evidence="2">
    <location>
        <position position="263"/>
    </location>
</feature>
<sequence length="263" mass="29888">MAADGVTTRFKDLDAMTRDNKTKLDDLSLQFNQLNETVKDNKKLMEDRFDEILGLLGKGKQKAQEIEIEMGNSSQAVHGSSTRPTPALPHSSYHQQFGTSNSGGFLKTPKLDFPRFDGTHPRAWARKCHRFFLIHSMEDAQKISVASLYLDGKADAWFLDYQAGKPANCWDSFVEDLCIRFEDLHQGNYVGNFNKLSQSGSVDDYFEQFEELKSYMITKNSSLSEEYFVLSFLSGLRDDIKASVQMFKPSSLNQAFCLARLQE</sequence>
<evidence type="ECO:0000259" key="1">
    <source>
        <dbReference type="Pfam" id="PF19259"/>
    </source>
</evidence>
<accession>A0A7J6XEW9</accession>
<dbReference type="Pfam" id="PF19259">
    <property type="entry name" value="Ty3_capsid"/>
    <property type="match status" value="1"/>
</dbReference>
<dbReference type="EMBL" id="JABWDY010002038">
    <property type="protein sequence ID" value="KAF5206962.1"/>
    <property type="molecule type" value="Genomic_DNA"/>
</dbReference>
<protein>
    <recommendedName>
        <fullName evidence="1">Ty3 transposon capsid-like protein domain-containing protein</fullName>
    </recommendedName>
</protein>
<evidence type="ECO:0000313" key="2">
    <source>
        <dbReference type="EMBL" id="KAF5206962.1"/>
    </source>
</evidence>
<organism evidence="2 3">
    <name type="scientific">Thalictrum thalictroides</name>
    <name type="common">Rue-anemone</name>
    <name type="synonym">Anemone thalictroides</name>
    <dbReference type="NCBI Taxonomy" id="46969"/>
    <lineage>
        <taxon>Eukaryota</taxon>
        <taxon>Viridiplantae</taxon>
        <taxon>Streptophyta</taxon>
        <taxon>Embryophyta</taxon>
        <taxon>Tracheophyta</taxon>
        <taxon>Spermatophyta</taxon>
        <taxon>Magnoliopsida</taxon>
        <taxon>Ranunculales</taxon>
        <taxon>Ranunculaceae</taxon>
        <taxon>Thalictroideae</taxon>
        <taxon>Thalictrum</taxon>
    </lineage>
</organism>
<comment type="caution">
    <text evidence="2">The sequence shown here is derived from an EMBL/GenBank/DDBJ whole genome shotgun (WGS) entry which is preliminary data.</text>
</comment>
<dbReference type="InterPro" id="IPR045358">
    <property type="entry name" value="Ty3_capsid"/>
</dbReference>
<gene>
    <name evidence="2" type="ORF">FRX31_003449</name>
</gene>
<name>A0A7J6XEW9_THATH</name>
<proteinExistence type="predicted"/>
<dbReference type="Proteomes" id="UP000554482">
    <property type="component" value="Unassembled WGS sequence"/>
</dbReference>
<evidence type="ECO:0000313" key="3">
    <source>
        <dbReference type="Proteomes" id="UP000554482"/>
    </source>
</evidence>
<dbReference type="AlphaFoldDB" id="A0A7J6XEW9"/>
<feature type="domain" description="Ty3 transposon capsid-like protein" evidence="1">
    <location>
        <begin position="131"/>
        <end position="259"/>
    </location>
</feature>
<keyword evidence="3" id="KW-1185">Reference proteome</keyword>